<protein>
    <submittedName>
        <fullName evidence="1">Uncharacterized protein</fullName>
    </submittedName>
</protein>
<organism evidence="1 2">
    <name type="scientific">Salix dunnii</name>
    <dbReference type="NCBI Taxonomy" id="1413687"/>
    <lineage>
        <taxon>Eukaryota</taxon>
        <taxon>Viridiplantae</taxon>
        <taxon>Streptophyta</taxon>
        <taxon>Embryophyta</taxon>
        <taxon>Tracheophyta</taxon>
        <taxon>Spermatophyta</taxon>
        <taxon>Magnoliopsida</taxon>
        <taxon>eudicotyledons</taxon>
        <taxon>Gunneridae</taxon>
        <taxon>Pentapetalae</taxon>
        <taxon>rosids</taxon>
        <taxon>fabids</taxon>
        <taxon>Malpighiales</taxon>
        <taxon>Salicaceae</taxon>
        <taxon>Saliceae</taxon>
        <taxon>Salix</taxon>
    </lineage>
</organism>
<sequence>MRSLVLCEVMMKMPDKQTKGSYQQADNLICDDVGTNCLATSASVNHVVEFTIPEEDYNLEFTFYDQPLILTEQLHANDVPRTSSAQEDPFNGLESLWD</sequence>
<evidence type="ECO:0000313" key="2">
    <source>
        <dbReference type="Proteomes" id="UP000657918"/>
    </source>
</evidence>
<keyword evidence="2" id="KW-1185">Reference proteome</keyword>
<dbReference type="OrthoDB" id="10279471at2759"/>
<dbReference type="Proteomes" id="UP000657918">
    <property type="component" value="Unassembled WGS sequence"/>
</dbReference>
<proteinExistence type="predicted"/>
<accession>A0A835MKZ2</accession>
<dbReference type="EMBL" id="JADGMS010000013">
    <property type="protein sequence ID" value="KAF9670432.1"/>
    <property type="molecule type" value="Genomic_DNA"/>
</dbReference>
<dbReference type="AlphaFoldDB" id="A0A835MKZ2"/>
<name>A0A835MKZ2_9ROSI</name>
<gene>
    <name evidence="1" type="ORF">SADUNF_Sadunf13G0068400</name>
</gene>
<reference evidence="1 2" key="1">
    <citation type="submission" date="2020-10" db="EMBL/GenBank/DDBJ databases">
        <title>Plant Genome Project.</title>
        <authorList>
            <person name="Zhang R.-G."/>
        </authorList>
    </citation>
    <scope>NUCLEOTIDE SEQUENCE [LARGE SCALE GENOMIC DNA]</scope>
    <source>
        <strain evidence="1">FAFU-HL-1</strain>
        <tissue evidence="1">Leaf</tissue>
    </source>
</reference>
<comment type="caution">
    <text evidence="1">The sequence shown here is derived from an EMBL/GenBank/DDBJ whole genome shotgun (WGS) entry which is preliminary data.</text>
</comment>
<evidence type="ECO:0000313" key="1">
    <source>
        <dbReference type="EMBL" id="KAF9670432.1"/>
    </source>
</evidence>